<dbReference type="Proteomes" id="UP000447876">
    <property type="component" value="Unassembled WGS sequence"/>
</dbReference>
<keyword evidence="1" id="KW-0812">Transmembrane</keyword>
<dbReference type="AlphaFoldDB" id="A0A7X3CNE8"/>
<organism evidence="3 4">
    <name type="scientific">Paenibacillus woosongensis</name>
    <dbReference type="NCBI Taxonomy" id="307580"/>
    <lineage>
        <taxon>Bacteria</taxon>
        <taxon>Bacillati</taxon>
        <taxon>Bacillota</taxon>
        <taxon>Bacilli</taxon>
        <taxon>Bacillales</taxon>
        <taxon>Paenibacillaceae</taxon>
        <taxon>Paenibacillus</taxon>
    </lineage>
</organism>
<gene>
    <name evidence="3" type="ORF">GNP95_14475</name>
</gene>
<name>A0A7X3CNE8_9BACL</name>
<dbReference type="RefSeq" id="WP_155611595.1">
    <property type="nucleotide sequence ID" value="NZ_WNZW01000005.1"/>
</dbReference>
<feature type="domain" description="DUF1266" evidence="2">
    <location>
        <begin position="54"/>
        <end position="210"/>
    </location>
</feature>
<feature type="transmembrane region" description="Helical" evidence="1">
    <location>
        <begin position="12"/>
        <end position="33"/>
    </location>
</feature>
<sequence length="213" mass="25110">MNIDKPEERKAWMPYVNAVLSLCAIGQEVGYFVMNPKMQYRMWGRMRGFLKQQDIHDKEKLAATIEWFLETGRRSEYYRDYCQLSTLSAAERSRYIEALTNEHRKRQFTVVNRYLWSLSTGGTGAYDYSWTMLNCFAGKEVGYLSENEMWAYIGQVISLIKADFSDWETYVTSYAVGQQYLLQDNPFSFVSRNRKIIMQLMNSNQNPMLHLKP</sequence>
<reference evidence="3 4" key="1">
    <citation type="submission" date="2019-11" db="EMBL/GenBank/DDBJ databases">
        <title>Draft genome sequences of five Paenibacillus species of dairy origin.</title>
        <authorList>
            <person name="Olajide A.M."/>
            <person name="Chen S."/>
            <person name="Lapointe G."/>
        </authorList>
    </citation>
    <scope>NUCLEOTIDE SEQUENCE [LARGE SCALE GENOMIC DNA]</scope>
    <source>
        <strain evidence="3 4">12CR55</strain>
    </source>
</reference>
<protein>
    <submittedName>
        <fullName evidence="3">DUF1266 domain-containing protein</fullName>
    </submittedName>
</protein>
<evidence type="ECO:0000259" key="2">
    <source>
        <dbReference type="Pfam" id="PF06889"/>
    </source>
</evidence>
<keyword evidence="1" id="KW-1133">Transmembrane helix</keyword>
<comment type="caution">
    <text evidence="3">The sequence shown here is derived from an EMBL/GenBank/DDBJ whole genome shotgun (WGS) entry which is preliminary data.</text>
</comment>
<proteinExistence type="predicted"/>
<evidence type="ECO:0000313" key="3">
    <source>
        <dbReference type="EMBL" id="MUG46195.1"/>
    </source>
</evidence>
<dbReference type="OrthoDB" id="2880836at2"/>
<evidence type="ECO:0000313" key="4">
    <source>
        <dbReference type="Proteomes" id="UP000447876"/>
    </source>
</evidence>
<keyword evidence="1" id="KW-0472">Membrane</keyword>
<dbReference type="InterPro" id="IPR009677">
    <property type="entry name" value="DUF1266"/>
</dbReference>
<evidence type="ECO:0000256" key="1">
    <source>
        <dbReference type="SAM" id="Phobius"/>
    </source>
</evidence>
<dbReference type="EMBL" id="WNZW01000005">
    <property type="protein sequence ID" value="MUG46195.1"/>
    <property type="molecule type" value="Genomic_DNA"/>
</dbReference>
<accession>A0A7X3CNE8</accession>
<dbReference type="Pfam" id="PF06889">
    <property type="entry name" value="DUF1266"/>
    <property type="match status" value="1"/>
</dbReference>